<dbReference type="InterPro" id="IPR006260">
    <property type="entry name" value="TonB/TolA_C"/>
</dbReference>
<sequence>METIRAAGVLYEQRGPLVFSASVHLAILIIVAIWALVSPEKEPEDFNFELVPPPSGGFAQPLAEQPLQPLEKIKYERQPVEELPTLDDIVLPERAPIKVEVELPPEPAPVEEPKIVVQETKPKPMSFEEYLKNNPDANKVKNVRKTPEPSNRPKVDLTKDVAALRQSLSEFSIANLPATEIESYSLADQSALSGYIASFKAVLKQSVANHPLRGAKLSALVSCDIAANGRVSNVRIVRSSGDPEFDRKVLAGYGSIGTFSRPPKGSPLIGLEIEFVQ</sequence>
<name>A0A7X1E7Y8_9BACT</name>
<dbReference type="EMBL" id="JACHVC010000006">
    <property type="protein sequence ID" value="MBC2605691.1"/>
    <property type="molecule type" value="Genomic_DNA"/>
</dbReference>
<reference evidence="6 7" key="1">
    <citation type="submission" date="2020-07" db="EMBL/GenBank/DDBJ databases">
        <authorList>
            <person name="Feng X."/>
        </authorList>
    </citation>
    <scope>NUCLEOTIDE SEQUENCE [LARGE SCALE GENOMIC DNA]</scope>
    <source>
        <strain evidence="6 7">JCM23202</strain>
    </source>
</reference>
<evidence type="ECO:0000256" key="3">
    <source>
        <dbReference type="ARBA" id="ARBA00022989"/>
    </source>
</evidence>
<evidence type="ECO:0000313" key="6">
    <source>
        <dbReference type="EMBL" id="MBC2605691.1"/>
    </source>
</evidence>
<evidence type="ECO:0000256" key="4">
    <source>
        <dbReference type="ARBA" id="ARBA00023136"/>
    </source>
</evidence>
<dbReference type="Proteomes" id="UP000526501">
    <property type="component" value="Unassembled WGS sequence"/>
</dbReference>
<dbReference type="Gene3D" id="3.30.1150.10">
    <property type="match status" value="1"/>
</dbReference>
<evidence type="ECO:0000256" key="5">
    <source>
        <dbReference type="SAM" id="Phobius"/>
    </source>
</evidence>
<proteinExistence type="predicted"/>
<evidence type="ECO:0000256" key="2">
    <source>
        <dbReference type="ARBA" id="ARBA00022692"/>
    </source>
</evidence>
<keyword evidence="7" id="KW-1185">Reference proteome</keyword>
<dbReference type="Pfam" id="PF13103">
    <property type="entry name" value="TonB_2"/>
    <property type="match status" value="1"/>
</dbReference>
<keyword evidence="4 5" id="KW-0472">Membrane</keyword>
<comment type="subcellular location">
    <subcellularLocation>
        <location evidence="1">Membrane</location>
        <topology evidence="1">Single-pass membrane protein</topology>
    </subcellularLocation>
</comment>
<gene>
    <name evidence="6" type="ORF">H5P27_06505</name>
</gene>
<keyword evidence="2 5" id="KW-0812">Transmembrane</keyword>
<dbReference type="NCBIfam" id="TIGR01352">
    <property type="entry name" value="tonB_Cterm"/>
    <property type="match status" value="1"/>
</dbReference>
<dbReference type="GO" id="GO:0016020">
    <property type="term" value="C:membrane"/>
    <property type="evidence" value="ECO:0007669"/>
    <property type="project" value="UniProtKB-SubCell"/>
</dbReference>
<dbReference type="RefSeq" id="WP_185659558.1">
    <property type="nucleotide sequence ID" value="NZ_CAWPOO010000006.1"/>
</dbReference>
<dbReference type="SUPFAM" id="SSF74653">
    <property type="entry name" value="TolA/TonB C-terminal domain"/>
    <property type="match status" value="1"/>
</dbReference>
<accession>A0A7X1E7Y8</accession>
<keyword evidence="3 5" id="KW-1133">Transmembrane helix</keyword>
<evidence type="ECO:0000313" key="7">
    <source>
        <dbReference type="Proteomes" id="UP000526501"/>
    </source>
</evidence>
<comment type="caution">
    <text evidence="6">The sequence shown here is derived from an EMBL/GenBank/DDBJ whole genome shotgun (WGS) entry which is preliminary data.</text>
</comment>
<protein>
    <submittedName>
        <fullName evidence="6">TonB family protein</fullName>
    </submittedName>
</protein>
<evidence type="ECO:0000256" key="1">
    <source>
        <dbReference type="ARBA" id="ARBA00004167"/>
    </source>
</evidence>
<organism evidence="6 7">
    <name type="scientific">Pelagicoccus albus</name>
    <dbReference type="NCBI Taxonomy" id="415222"/>
    <lineage>
        <taxon>Bacteria</taxon>
        <taxon>Pseudomonadati</taxon>
        <taxon>Verrucomicrobiota</taxon>
        <taxon>Opitutia</taxon>
        <taxon>Puniceicoccales</taxon>
        <taxon>Pelagicoccaceae</taxon>
        <taxon>Pelagicoccus</taxon>
    </lineage>
</organism>
<feature type="transmembrane region" description="Helical" evidence="5">
    <location>
        <begin position="17"/>
        <end position="37"/>
    </location>
</feature>
<dbReference type="AlphaFoldDB" id="A0A7X1E7Y8"/>